<dbReference type="Proteomes" id="UP000245887">
    <property type="component" value="Unassembled WGS sequence"/>
</dbReference>
<protein>
    <recommendedName>
        <fullName evidence="1">tRNA-uridine aminocarboxypropyltransferase</fullName>
        <ecNumber evidence="1">2.5.1.25</ecNumber>
    </recommendedName>
</protein>
<keyword evidence="3" id="KW-0949">S-adenosyl-L-methionine</keyword>
<evidence type="ECO:0000256" key="5">
    <source>
        <dbReference type="ARBA" id="ARBA00034489"/>
    </source>
</evidence>
<evidence type="ECO:0000256" key="2">
    <source>
        <dbReference type="ARBA" id="ARBA00022679"/>
    </source>
</evidence>
<accession>A0A2U1CTI9</accession>
<dbReference type="PANTHER" id="PTHR21392:SF0">
    <property type="entry name" value="TRNA-URIDINE AMINOCARBOXYPROPYLTRANSFERASE 2"/>
    <property type="match status" value="1"/>
</dbReference>
<evidence type="ECO:0000256" key="1">
    <source>
        <dbReference type="ARBA" id="ARBA00012386"/>
    </source>
</evidence>
<comment type="similarity">
    <text evidence="5">Belongs to the TDD superfamily. DTWD2 family.</text>
</comment>
<sequence>MGRALCAECGVHRNICVCDQCSPIEGVPMLWLLQDPKEAGHSKGTARIVDVCLPSARRIVCRSPEDLEPLRRRAQHTRLGVLFPSPHSTPVEEVSPGEIREWIVLDGTWRKARRLLLSNPWLRALPAFHFSNPPRSAYRIRKAPTRRHLATAEAVAALLDQTAPDCLSSPLRNAVSALVERQLQQMPQSIRHRYE</sequence>
<feature type="domain" description="DTW" evidence="6">
    <location>
        <begin position="2"/>
        <end position="187"/>
    </location>
</feature>
<dbReference type="Pfam" id="PF03942">
    <property type="entry name" value="DTW"/>
    <property type="match status" value="1"/>
</dbReference>
<dbReference type="RefSeq" id="WP_116919771.1">
    <property type="nucleotide sequence ID" value="NZ_QEKQ01000010.1"/>
</dbReference>
<dbReference type="SMART" id="SM01144">
    <property type="entry name" value="DTW"/>
    <property type="match status" value="1"/>
</dbReference>
<evidence type="ECO:0000313" key="8">
    <source>
        <dbReference type="Proteomes" id="UP000245887"/>
    </source>
</evidence>
<name>A0A2U1CTI9_9GAMM</name>
<dbReference type="AlphaFoldDB" id="A0A2U1CTI9"/>
<keyword evidence="4" id="KW-0819">tRNA processing</keyword>
<dbReference type="GO" id="GO:0008033">
    <property type="term" value="P:tRNA processing"/>
    <property type="evidence" value="ECO:0007669"/>
    <property type="project" value="UniProtKB-KW"/>
</dbReference>
<proteinExistence type="inferred from homology"/>
<organism evidence="7 8">
    <name type="scientific">Tamilnaduibacter salinus</name>
    <dbReference type="NCBI Taxonomy" id="1484056"/>
    <lineage>
        <taxon>Bacteria</taxon>
        <taxon>Pseudomonadati</taxon>
        <taxon>Pseudomonadota</taxon>
        <taxon>Gammaproteobacteria</taxon>
        <taxon>Pseudomonadales</taxon>
        <taxon>Marinobacteraceae</taxon>
        <taxon>Tamilnaduibacter</taxon>
    </lineage>
</organism>
<gene>
    <name evidence="7" type="ORF">C8D92_11062</name>
</gene>
<dbReference type="OrthoDB" id="268835at2"/>
<dbReference type="InterPro" id="IPR005636">
    <property type="entry name" value="DTW"/>
</dbReference>
<reference evidence="7 8" key="1">
    <citation type="submission" date="2018-04" db="EMBL/GenBank/DDBJ databases">
        <title>Genomic Encyclopedia of Type Strains, Phase IV (KMG-IV): sequencing the most valuable type-strain genomes for metagenomic binning, comparative biology and taxonomic classification.</title>
        <authorList>
            <person name="Goeker M."/>
        </authorList>
    </citation>
    <scope>NUCLEOTIDE SEQUENCE [LARGE SCALE GENOMIC DNA]</scope>
    <source>
        <strain evidence="7 8">DSM 28688</strain>
    </source>
</reference>
<keyword evidence="2" id="KW-0808">Transferase</keyword>
<evidence type="ECO:0000256" key="4">
    <source>
        <dbReference type="ARBA" id="ARBA00022694"/>
    </source>
</evidence>
<dbReference type="EC" id="2.5.1.25" evidence="1"/>
<dbReference type="PANTHER" id="PTHR21392">
    <property type="entry name" value="TRNA-URIDINE AMINOCARBOXYPROPYLTRANSFERASE 2"/>
    <property type="match status" value="1"/>
</dbReference>
<dbReference type="EMBL" id="QEKQ01000010">
    <property type="protein sequence ID" value="PVY70032.1"/>
    <property type="molecule type" value="Genomic_DNA"/>
</dbReference>
<comment type="caution">
    <text evidence="7">The sequence shown here is derived from an EMBL/GenBank/DDBJ whole genome shotgun (WGS) entry which is preliminary data.</text>
</comment>
<evidence type="ECO:0000256" key="3">
    <source>
        <dbReference type="ARBA" id="ARBA00022691"/>
    </source>
</evidence>
<dbReference type="InterPro" id="IPR039262">
    <property type="entry name" value="DTWD2/TAPT"/>
</dbReference>
<dbReference type="GO" id="GO:0016432">
    <property type="term" value="F:tRNA-uridine aminocarboxypropyltransferase activity"/>
    <property type="evidence" value="ECO:0007669"/>
    <property type="project" value="UniProtKB-EC"/>
</dbReference>
<evidence type="ECO:0000313" key="7">
    <source>
        <dbReference type="EMBL" id="PVY70032.1"/>
    </source>
</evidence>
<evidence type="ECO:0000259" key="6">
    <source>
        <dbReference type="SMART" id="SM01144"/>
    </source>
</evidence>